<evidence type="ECO:0000313" key="3">
    <source>
        <dbReference type="Proteomes" id="UP000281553"/>
    </source>
</evidence>
<evidence type="ECO:0000256" key="1">
    <source>
        <dbReference type="SAM" id="MobiDB-lite"/>
    </source>
</evidence>
<feature type="compositionally biased region" description="Polar residues" evidence="1">
    <location>
        <begin position="89"/>
        <end position="100"/>
    </location>
</feature>
<organism evidence="2 3">
    <name type="scientific">Dibothriocephalus latus</name>
    <name type="common">Fish tapeworm</name>
    <name type="synonym">Diphyllobothrium latum</name>
    <dbReference type="NCBI Taxonomy" id="60516"/>
    <lineage>
        <taxon>Eukaryota</taxon>
        <taxon>Metazoa</taxon>
        <taxon>Spiralia</taxon>
        <taxon>Lophotrochozoa</taxon>
        <taxon>Platyhelminthes</taxon>
        <taxon>Cestoda</taxon>
        <taxon>Eucestoda</taxon>
        <taxon>Diphyllobothriidea</taxon>
        <taxon>Diphyllobothriidae</taxon>
        <taxon>Dibothriocephalus</taxon>
    </lineage>
</organism>
<reference evidence="2 3" key="1">
    <citation type="submission" date="2018-11" db="EMBL/GenBank/DDBJ databases">
        <authorList>
            <consortium name="Pathogen Informatics"/>
        </authorList>
    </citation>
    <scope>NUCLEOTIDE SEQUENCE [LARGE SCALE GENOMIC DNA]</scope>
</reference>
<accession>A0A3P7PBN3</accession>
<keyword evidence="3" id="KW-1185">Reference proteome</keyword>
<name>A0A3P7PBN3_DIBLA</name>
<sequence>MHFVSTLALQTGLDRRIIYIARFVVQVAKWCCRFNGSDGTIVDVASTPLAKISRCMRKLSGGLHALLSLLRWEHAVWQEHLGQGERLPSASQVHSTTPPSAGNHHHHN</sequence>
<dbReference type="EMBL" id="UYRU01104563">
    <property type="protein sequence ID" value="VDN42417.1"/>
    <property type="molecule type" value="Genomic_DNA"/>
</dbReference>
<proteinExistence type="predicted"/>
<evidence type="ECO:0000313" key="2">
    <source>
        <dbReference type="EMBL" id="VDN42417.1"/>
    </source>
</evidence>
<dbReference type="AlphaFoldDB" id="A0A3P7PBN3"/>
<feature type="non-terminal residue" evidence="2">
    <location>
        <position position="108"/>
    </location>
</feature>
<gene>
    <name evidence="2" type="ORF">DILT_LOCUS18820</name>
</gene>
<protein>
    <submittedName>
        <fullName evidence="2">Uncharacterized protein</fullName>
    </submittedName>
</protein>
<dbReference type="Proteomes" id="UP000281553">
    <property type="component" value="Unassembled WGS sequence"/>
</dbReference>
<feature type="region of interest" description="Disordered" evidence="1">
    <location>
        <begin position="86"/>
        <end position="108"/>
    </location>
</feature>